<dbReference type="NCBIfam" id="TIGR01494">
    <property type="entry name" value="ATPase_P-type"/>
    <property type="match status" value="1"/>
</dbReference>
<keyword evidence="10" id="KW-0460">Magnesium</keyword>
<dbReference type="EMBL" id="CP013244">
    <property type="protein sequence ID" value="ANP48076.1"/>
    <property type="molecule type" value="Genomic_DNA"/>
</dbReference>
<feature type="transmembrane region" description="Helical" evidence="15">
    <location>
        <begin position="108"/>
        <end position="131"/>
    </location>
</feature>
<dbReference type="InterPro" id="IPR008250">
    <property type="entry name" value="ATPase_P-typ_transduc_dom_A_sf"/>
</dbReference>
<evidence type="ECO:0000256" key="3">
    <source>
        <dbReference type="ARBA" id="ARBA00022448"/>
    </source>
</evidence>
<dbReference type="PANTHER" id="PTHR43520">
    <property type="entry name" value="ATP7, ISOFORM B"/>
    <property type="match status" value="1"/>
</dbReference>
<feature type="transmembrane region" description="Helical" evidence="15">
    <location>
        <begin position="180"/>
        <end position="198"/>
    </location>
</feature>
<evidence type="ECO:0000256" key="11">
    <source>
        <dbReference type="ARBA" id="ARBA00022967"/>
    </source>
</evidence>
<dbReference type="Proteomes" id="UP000092498">
    <property type="component" value="Chromosome"/>
</dbReference>
<protein>
    <recommendedName>
        <fullName evidence="16">HMA domain-containing protein</fullName>
    </recommendedName>
</protein>
<evidence type="ECO:0000256" key="10">
    <source>
        <dbReference type="ARBA" id="ARBA00022842"/>
    </source>
</evidence>
<evidence type="ECO:0000256" key="12">
    <source>
        <dbReference type="ARBA" id="ARBA00022989"/>
    </source>
</evidence>
<dbReference type="InParanoid" id="A0A1B1ANF5"/>
<accession>A0A1B1ANF5</accession>
<keyword evidence="8 15" id="KW-0547">Nucleotide-binding</keyword>
<name>A0A1B1ANF5_9PROT</name>
<keyword evidence="18" id="KW-1185">Reference proteome</keyword>
<evidence type="ECO:0000256" key="7">
    <source>
        <dbReference type="ARBA" id="ARBA00022723"/>
    </source>
</evidence>
<dbReference type="GO" id="GO:0043682">
    <property type="term" value="F:P-type divalent copper transporter activity"/>
    <property type="evidence" value="ECO:0007669"/>
    <property type="project" value="TreeGrafter"/>
</dbReference>
<comment type="similarity">
    <text evidence="2 15">Belongs to the cation transport ATPase (P-type) (TC 3.A.3) family. Type IB subfamily.</text>
</comment>
<keyword evidence="13" id="KW-0406">Ion transport</keyword>
<keyword evidence="11" id="KW-1278">Translocase</keyword>
<dbReference type="InterPro" id="IPR006121">
    <property type="entry name" value="HMA_dom"/>
</dbReference>
<dbReference type="NCBIfam" id="TIGR01511">
    <property type="entry name" value="ATPase-IB1_Cu"/>
    <property type="match status" value="1"/>
</dbReference>
<keyword evidence="9 15" id="KW-0067">ATP-binding</keyword>
<dbReference type="Pfam" id="PF00122">
    <property type="entry name" value="E1-E2_ATPase"/>
    <property type="match status" value="1"/>
</dbReference>
<comment type="subcellular location">
    <subcellularLocation>
        <location evidence="1">Cell membrane</location>
        <topology evidence="1">Multi-pass membrane protein</topology>
    </subcellularLocation>
</comment>
<dbReference type="SUPFAM" id="SSF56784">
    <property type="entry name" value="HAD-like"/>
    <property type="match status" value="1"/>
</dbReference>
<dbReference type="AlphaFoldDB" id="A0A1B1ANF5"/>
<sequence>MAPVEAERRADPAPFVRRDGAGHDTLELMIQGAKCAGCIRKIESGLLALPGVSDARLNLSTARLKVAWSPGAVAPAAITDALTQMGYGAAAFDPAAAARQVDEEGRKLLRYLAVAGFAAMNIMMFSVPVWSADGEMGEGTRTLLHWISALIAIPAALYAAQPFFRSAWTALRARRANMDVPISLAVVLTLTISIAETLQQGEHAYFDGITMLLFFLLIGRYLDHRLREQARTAARDLLALQSITASRIGLDGHVEAISANDIVAGDRLILAAGDRAPVDGVVLEGVSELDRSMLTGETLPQPVRIGDAIHAGVINVGQRLIVRATAPARDSSIAELARLIEVGEQGRTRFVRLAEKAAALYVPVVHSLALATFLGWMFGPALLRLFGFETLDVGLRAALMNAVAVLIITCPCALGLAVPAVQVVATGRLFKRGVLVKSGDALERLAQVDVAVFDKTGTLTLGKPRLVGVVDPKVLSAAASLARISRHPLSRALVEVAGPGLAAKDAREAPGEGIEAGAMRLGRRSFAAPASSEAEDDAAELWFANGDASPVRFAFVDALRADAAQVIAALRQRGIEVELISGDRPIAVEAAAREAGIERWQGAASPADKTARLAALRAEGKKPLMVGDGLNDAAALAAAHASASPGTALEASQAAADLVLQGAQLMPLIEAIDVAKMAQSRALENLRFSALYNVIAAPLAAAGFLTPLIAALAMSGSSLIVTLNALRLQLGWRHP</sequence>
<evidence type="ECO:0000256" key="2">
    <source>
        <dbReference type="ARBA" id="ARBA00006024"/>
    </source>
</evidence>
<dbReference type="InterPro" id="IPR023298">
    <property type="entry name" value="ATPase_P-typ_TM_dom_sf"/>
</dbReference>
<dbReference type="InterPro" id="IPR023214">
    <property type="entry name" value="HAD_sf"/>
</dbReference>
<feature type="transmembrane region" description="Helical" evidence="15">
    <location>
        <begin position="143"/>
        <end position="160"/>
    </location>
</feature>
<dbReference type="PROSITE" id="PS00154">
    <property type="entry name" value="ATPASE_E1_E2"/>
    <property type="match status" value="1"/>
</dbReference>
<dbReference type="STRING" id="1759059.ATE48_13130"/>
<dbReference type="SUPFAM" id="SSF81665">
    <property type="entry name" value="Calcium ATPase, transmembrane domain M"/>
    <property type="match status" value="1"/>
</dbReference>
<organism evidence="17 18">
    <name type="scientific">Candidatus Viadribacter manganicus</name>
    <dbReference type="NCBI Taxonomy" id="1759059"/>
    <lineage>
        <taxon>Bacteria</taxon>
        <taxon>Pseudomonadati</taxon>
        <taxon>Pseudomonadota</taxon>
        <taxon>Alphaproteobacteria</taxon>
        <taxon>Hyphomonadales</taxon>
        <taxon>Hyphomonadaceae</taxon>
        <taxon>Candidatus Viadribacter</taxon>
    </lineage>
</organism>
<dbReference type="GO" id="GO:0005507">
    <property type="term" value="F:copper ion binding"/>
    <property type="evidence" value="ECO:0007669"/>
    <property type="project" value="TreeGrafter"/>
</dbReference>
<dbReference type="InterPro" id="IPR027256">
    <property type="entry name" value="P-typ_ATPase_IB"/>
</dbReference>
<evidence type="ECO:0000256" key="14">
    <source>
        <dbReference type="ARBA" id="ARBA00023136"/>
    </source>
</evidence>
<keyword evidence="6 15" id="KW-0812">Transmembrane</keyword>
<dbReference type="GO" id="GO:0005524">
    <property type="term" value="F:ATP binding"/>
    <property type="evidence" value="ECO:0007669"/>
    <property type="project" value="UniProtKB-UniRule"/>
</dbReference>
<keyword evidence="3" id="KW-0813">Transport</keyword>
<dbReference type="Pfam" id="PF00403">
    <property type="entry name" value="HMA"/>
    <property type="match status" value="1"/>
</dbReference>
<feature type="domain" description="HMA" evidence="16">
    <location>
        <begin position="24"/>
        <end position="90"/>
    </location>
</feature>
<proteinExistence type="inferred from homology"/>
<dbReference type="GO" id="GO:0055070">
    <property type="term" value="P:copper ion homeostasis"/>
    <property type="evidence" value="ECO:0007669"/>
    <property type="project" value="TreeGrafter"/>
</dbReference>
<dbReference type="SUPFAM" id="SSF81653">
    <property type="entry name" value="Calcium ATPase, transduction domain A"/>
    <property type="match status" value="1"/>
</dbReference>
<dbReference type="InterPro" id="IPR036412">
    <property type="entry name" value="HAD-like_sf"/>
</dbReference>
<dbReference type="Gene3D" id="3.40.50.1000">
    <property type="entry name" value="HAD superfamily/HAD-like"/>
    <property type="match status" value="1"/>
</dbReference>
<dbReference type="Gene3D" id="2.70.150.10">
    <property type="entry name" value="Calcium-transporting ATPase, cytoplasmic transduction domain A"/>
    <property type="match status" value="1"/>
</dbReference>
<dbReference type="SUPFAM" id="SSF55008">
    <property type="entry name" value="HMA, heavy metal-associated domain"/>
    <property type="match status" value="1"/>
</dbReference>
<dbReference type="PANTHER" id="PTHR43520:SF5">
    <property type="entry name" value="CATION-TRANSPORTING P-TYPE ATPASE-RELATED"/>
    <property type="match status" value="1"/>
</dbReference>
<feature type="transmembrane region" description="Helical" evidence="15">
    <location>
        <begin position="357"/>
        <end position="378"/>
    </location>
</feature>
<dbReference type="GO" id="GO:0016887">
    <property type="term" value="F:ATP hydrolysis activity"/>
    <property type="evidence" value="ECO:0007669"/>
    <property type="project" value="InterPro"/>
</dbReference>
<evidence type="ECO:0000256" key="9">
    <source>
        <dbReference type="ARBA" id="ARBA00022840"/>
    </source>
</evidence>
<evidence type="ECO:0000256" key="8">
    <source>
        <dbReference type="ARBA" id="ARBA00022741"/>
    </source>
</evidence>
<feature type="transmembrane region" description="Helical" evidence="15">
    <location>
        <begin position="204"/>
        <end position="222"/>
    </location>
</feature>
<dbReference type="Gene3D" id="3.30.70.100">
    <property type="match status" value="1"/>
</dbReference>
<dbReference type="InterPro" id="IPR018303">
    <property type="entry name" value="ATPase_P-typ_P_site"/>
</dbReference>
<evidence type="ECO:0000256" key="13">
    <source>
        <dbReference type="ARBA" id="ARBA00023065"/>
    </source>
</evidence>
<evidence type="ECO:0000256" key="6">
    <source>
        <dbReference type="ARBA" id="ARBA00022692"/>
    </source>
</evidence>
<feature type="transmembrane region" description="Helical" evidence="15">
    <location>
        <begin position="690"/>
        <end position="714"/>
    </location>
</feature>
<keyword evidence="5" id="KW-0597">Phosphoprotein</keyword>
<dbReference type="PRINTS" id="PR00119">
    <property type="entry name" value="CATATPASE"/>
</dbReference>
<dbReference type="CDD" id="cd00371">
    <property type="entry name" value="HMA"/>
    <property type="match status" value="1"/>
</dbReference>
<dbReference type="Pfam" id="PF00702">
    <property type="entry name" value="Hydrolase"/>
    <property type="match status" value="1"/>
</dbReference>
<reference evidence="17 18" key="1">
    <citation type="submission" date="2015-11" db="EMBL/GenBank/DDBJ databases">
        <title>Whole-Genome Sequence of Candidatus Oderbacter manganicum from the National Park Lower Oder Valley, Germany.</title>
        <authorList>
            <person name="Braun B."/>
            <person name="Liere K."/>
            <person name="Szewzyk U."/>
        </authorList>
    </citation>
    <scope>NUCLEOTIDE SEQUENCE [LARGE SCALE GENOMIC DNA]</scope>
    <source>
        <strain evidence="17 18">OTSz_A_272</strain>
    </source>
</reference>
<dbReference type="KEGG" id="cbot:ATE48_13130"/>
<keyword evidence="4 15" id="KW-1003">Cell membrane</keyword>
<evidence type="ECO:0000313" key="17">
    <source>
        <dbReference type="EMBL" id="ANP48076.1"/>
    </source>
</evidence>
<evidence type="ECO:0000313" key="18">
    <source>
        <dbReference type="Proteomes" id="UP000092498"/>
    </source>
</evidence>
<dbReference type="PROSITE" id="PS50846">
    <property type="entry name" value="HMA_2"/>
    <property type="match status" value="1"/>
</dbReference>
<keyword evidence="12 15" id="KW-1133">Transmembrane helix</keyword>
<dbReference type="InterPro" id="IPR059000">
    <property type="entry name" value="ATPase_P-type_domA"/>
</dbReference>
<evidence type="ECO:0000259" key="16">
    <source>
        <dbReference type="PROSITE" id="PS50846"/>
    </source>
</evidence>
<evidence type="ECO:0000256" key="15">
    <source>
        <dbReference type="RuleBase" id="RU362081"/>
    </source>
</evidence>
<dbReference type="InterPro" id="IPR023299">
    <property type="entry name" value="ATPase_P-typ_cyto_dom_N"/>
</dbReference>
<dbReference type="InterPro" id="IPR001757">
    <property type="entry name" value="P_typ_ATPase"/>
</dbReference>
<dbReference type="NCBIfam" id="TIGR01525">
    <property type="entry name" value="ATPase-IB_hvy"/>
    <property type="match status" value="1"/>
</dbReference>
<keyword evidence="7 15" id="KW-0479">Metal-binding</keyword>
<evidence type="ECO:0000256" key="4">
    <source>
        <dbReference type="ARBA" id="ARBA00022475"/>
    </source>
</evidence>
<keyword evidence="14 15" id="KW-0472">Membrane</keyword>
<evidence type="ECO:0000256" key="5">
    <source>
        <dbReference type="ARBA" id="ARBA00022553"/>
    </source>
</evidence>
<feature type="transmembrane region" description="Helical" evidence="15">
    <location>
        <begin position="398"/>
        <end position="425"/>
    </location>
</feature>
<evidence type="ECO:0000256" key="1">
    <source>
        <dbReference type="ARBA" id="ARBA00004651"/>
    </source>
</evidence>
<gene>
    <name evidence="17" type="ORF">ATE48_13130</name>
</gene>
<dbReference type="InterPro" id="IPR036163">
    <property type="entry name" value="HMA_dom_sf"/>
</dbReference>
<dbReference type="Gene3D" id="3.40.1110.10">
    <property type="entry name" value="Calcium-transporting ATPase, cytoplasmic domain N"/>
    <property type="match status" value="1"/>
</dbReference>
<dbReference type="GO" id="GO:0005886">
    <property type="term" value="C:plasma membrane"/>
    <property type="evidence" value="ECO:0007669"/>
    <property type="project" value="UniProtKB-SubCell"/>
</dbReference>